<dbReference type="Proteomes" id="UP000218209">
    <property type="component" value="Unassembled WGS sequence"/>
</dbReference>
<keyword evidence="1" id="KW-0694">RNA-binding</keyword>
<dbReference type="GO" id="GO:0016281">
    <property type="term" value="C:eukaryotic translation initiation factor 4F complex"/>
    <property type="evidence" value="ECO:0007669"/>
    <property type="project" value="TreeGrafter"/>
</dbReference>
<dbReference type="Pfam" id="PF01652">
    <property type="entry name" value="IF4E"/>
    <property type="match status" value="1"/>
</dbReference>
<accession>A0A1X6NKQ3</accession>
<evidence type="ECO:0000313" key="2">
    <source>
        <dbReference type="EMBL" id="OSX68943.1"/>
    </source>
</evidence>
<protein>
    <submittedName>
        <fullName evidence="2">Uncharacterized protein</fullName>
    </submittedName>
</protein>
<reference evidence="2 3" key="1">
    <citation type="submission" date="2017-03" db="EMBL/GenBank/DDBJ databases">
        <title>WGS assembly of Porphyra umbilicalis.</title>
        <authorList>
            <person name="Brawley S.H."/>
            <person name="Blouin N.A."/>
            <person name="Ficko-Blean E."/>
            <person name="Wheeler G.L."/>
            <person name="Lohr M."/>
            <person name="Goodson H.V."/>
            <person name="Jenkins J.W."/>
            <person name="Blaby-Haas C.E."/>
            <person name="Helliwell K.E."/>
            <person name="Chan C."/>
            <person name="Marriage T."/>
            <person name="Bhattacharya D."/>
            <person name="Klein A.S."/>
            <person name="Badis Y."/>
            <person name="Brodie J."/>
            <person name="Cao Y."/>
            <person name="Collen J."/>
            <person name="Dittami S.M."/>
            <person name="Gachon C.M."/>
            <person name="Green B.R."/>
            <person name="Karpowicz S."/>
            <person name="Kim J.W."/>
            <person name="Kudahl U."/>
            <person name="Lin S."/>
            <person name="Michel G."/>
            <person name="Mittag M."/>
            <person name="Olson B.J."/>
            <person name="Pangilinan J."/>
            <person name="Peng Y."/>
            <person name="Qiu H."/>
            <person name="Shu S."/>
            <person name="Singer J.T."/>
            <person name="Smith A.G."/>
            <person name="Sprecher B.N."/>
            <person name="Wagner V."/>
            <person name="Wang W."/>
            <person name="Wang Z.-Y."/>
            <person name="Yan J."/>
            <person name="Yarish C."/>
            <person name="Zoeuner-Riek S."/>
            <person name="Zhuang Y."/>
            <person name="Zou Y."/>
            <person name="Lindquist E.A."/>
            <person name="Grimwood J."/>
            <person name="Barry K."/>
            <person name="Rokhsar D.S."/>
            <person name="Schmutz J."/>
            <person name="Stiller J.W."/>
            <person name="Grossman A.R."/>
            <person name="Prochnik S.E."/>
        </authorList>
    </citation>
    <scope>NUCLEOTIDE SEQUENCE [LARGE SCALE GENOMIC DNA]</scope>
    <source>
        <strain evidence="2">4086291</strain>
    </source>
</reference>
<dbReference type="PANTHER" id="PTHR11960">
    <property type="entry name" value="EUKARYOTIC TRANSLATION INITIATION FACTOR 4E RELATED"/>
    <property type="match status" value="1"/>
</dbReference>
<proteinExistence type="inferred from homology"/>
<dbReference type="EMBL" id="KV919935">
    <property type="protein sequence ID" value="OSX68943.1"/>
    <property type="molecule type" value="Genomic_DNA"/>
</dbReference>
<dbReference type="Gene3D" id="3.30.760.10">
    <property type="entry name" value="RNA Cap, Translation Initiation Factor Eif4e"/>
    <property type="match status" value="1"/>
</dbReference>
<dbReference type="InterPro" id="IPR023398">
    <property type="entry name" value="TIF_eIF4e-like"/>
</dbReference>
<keyword evidence="1" id="KW-0396">Initiation factor</keyword>
<evidence type="ECO:0000313" key="3">
    <source>
        <dbReference type="Proteomes" id="UP000218209"/>
    </source>
</evidence>
<dbReference type="OrthoDB" id="590761at2759"/>
<sequence length="181" mass="19883">MASVNDHGHALWVPFWFSYMRRPPAADRRHTARADADYSSLIKPLGGSLATVEAFAGVYNYVHRPTDLPLGTDLFVFRSGVLPMWEDAANAAGGRLTLRVRKGVSARVFEEMVLRLVGGTLQPRASLCGVSVSVRLSHDALWINTADDAVISRCRLEASKDLPGSTSASHWEFKRHVHEGA</sequence>
<gene>
    <name evidence="2" type="ORF">BU14_2061s0001</name>
</gene>
<dbReference type="GO" id="GO:0003743">
    <property type="term" value="F:translation initiation factor activity"/>
    <property type="evidence" value="ECO:0007669"/>
    <property type="project" value="UniProtKB-KW"/>
</dbReference>
<dbReference type="SUPFAM" id="SSF55418">
    <property type="entry name" value="eIF4e-like"/>
    <property type="match status" value="1"/>
</dbReference>
<keyword evidence="3" id="KW-1185">Reference proteome</keyword>
<dbReference type="PANTHER" id="PTHR11960:SF18">
    <property type="entry name" value="EUKARYOTIC TRANSLATION INITIATION FACTOR 4E HOMOLOGOUS PROTEIN, ISOFORM B"/>
    <property type="match status" value="1"/>
</dbReference>
<dbReference type="AlphaFoldDB" id="A0A1X6NKQ3"/>
<comment type="similarity">
    <text evidence="1">Belongs to the eukaryotic initiation factor 4E family.</text>
</comment>
<name>A0A1X6NKQ3_PORUM</name>
<dbReference type="GO" id="GO:0000340">
    <property type="term" value="F:RNA 7-methylguanosine cap binding"/>
    <property type="evidence" value="ECO:0007669"/>
    <property type="project" value="TreeGrafter"/>
</dbReference>
<keyword evidence="1" id="KW-0648">Protein biosynthesis</keyword>
<organism evidence="2 3">
    <name type="scientific">Porphyra umbilicalis</name>
    <name type="common">Purple laver</name>
    <name type="synonym">Red alga</name>
    <dbReference type="NCBI Taxonomy" id="2786"/>
    <lineage>
        <taxon>Eukaryota</taxon>
        <taxon>Rhodophyta</taxon>
        <taxon>Bangiophyceae</taxon>
        <taxon>Bangiales</taxon>
        <taxon>Bangiaceae</taxon>
        <taxon>Porphyra</taxon>
    </lineage>
</organism>
<evidence type="ECO:0000256" key="1">
    <source>
        <dbReference type="RuleBase" id="RU004374"/>
    </source>
</evidence>
<dbReference type="InterPro" id="IPR001040">
    <property type="entry name" value="TIF_eIF_4E"/>
</dbReference>